<dbReference type="PROSITE" id="PS50014">
    <property type="entry name" value="BROMODOMAIN_2"/>
    <property type="match status" value="1"/>
</dbReference>
<dbReference type="InterPro" id="IPR001487">
    <property type="entry name" value="Bromodomain"/>
</dbReference>
<dbReference type="InterPro" id="IPR005018">
    <property type="entry name" value="DOMON_domain"/>
</dbReference>
<dbReference type="Gene3D" id="3.30.890.10">
    <property type="entry name" value="Methyl-cpg-binding Protein 2, Chain A"/>
    <property type="match status" value="1"/>
</dbReference>
<dbReference type="PROSITE" id="PS50836">
    <property type="entry name" value="DOMON"/>
    <property type="match status" value="1"/>
</dbReference>
<dbReference type="Proteomes" id="UP000002729">
    <property type="component" value="Unassembled WGS sequence"/>
</dbReference>
<dbReference type="GO" id="GO:0000993">
    <property type="term" value="F:RNA polymerase II complex binding"/>
    <property type="evidence" value="ECO:0007669"/>
    <property type="project" value="TreeGrafter"/>
</dbReference>
<dbReference type="InterPro" id="IPR045266">
    <property type="entry name" value="DOH_DOMON"/>
</dbReference>
<feature type="region of interest" description="Disordered" evidence="3">
    <location>
        <begin position="1746"/>
        <end position="1780"/>
    </location>
</feature>
<feature type="region of interest" description="Disordered" evidence="3">
    <location>
        <begin position="673"/>
        <end position="723"/>
    </location>
</feature>
<evidence type="ECO:0008006" key="9">
    <source>
        <dbReference type="Google" id="ProtNLM"/>
    </source>
</evidence>
<gene>
    <name evidence="7" type="ORF">AURANDRAFT_65286</name>
</gene>
<feature type="domain" description="Bromo" evidence="4">
    <location>
        <begin position="1532"/>
        <end position="1617"/>
    </location>
</feature>
<reference evidence="7 8" key="1">
    <citation type="journal article" date="2011" name="Proc. Natl. Acad. Sci. U.S.A.">
        <title>Niche of harmful alga Aureococcus anophagefferens revealed through ecogenomics.</title>
        <authorList>
            <person name="Gobler C.J."/>
            <person name="Berry D.L."/>
            <person name="Dyhrman S.T."/>
            <person name="Wilhelm S.W."/>
            <person name="Salamov A."/>
            <person name="Lobanov A.V."/>
            <person name="Zhang Y."/>
            <person name="Collier J.L."/>
            <person name="Wurch L.L."/>
            <person name="Kustka A.B."/>
            <person name="Dill B.D."/>
            <person name="Shah M."/>
            <person name="VerBerkmoes N.C."/>
            <person name="Kuo A."/>
            <person name="Terry A."/>
            <person name="Pangilinan J."/>
            <person name="Lindquist E.A."/>
            <person name="Lucas S."/>
            <person name="Paulsen I.T."/>
            <person name="Hattenrath-Lehmann T.K."/>
            <person name="Talmage S.C."/>
            <person name="Walker E.A."/>
            <person name="Koch F."/>
            <person name="Burson A.M."/>
            <person name="Marcoval M.A."/>
            <person name="Tang Y.Z."/>
            <person name="Lecleir G.R."/>
            <person name="Coyne K.J."/>
            <person name="Berg G.M."/>
            <person name="Bertrand E.M."/>
            <person name="Saito M.A."/>
            <person name="Gladyshev V.N."/>
            <person name="Grigoriev I.V."/>
        </authorList>
    </citation>
    <scope>NUCLEOTIDE SEQUENCE [LARGE SCALE GENOMIC DNA]</scope>
    <source>
        <strain evidence="8">CCMP 1984</strain>
    </source>
</reference>
<dbReference type="InParanoid" id="F0YDQ3"/>
<feature type="compositionally biased region" description="Basic and acidic residues" evidence="3">
    <location>
        <begin position="911"/>
        <end position="921"/>
    </location>
</feature>
<evidence type="ECO:0000256" key="3">
    <source>
        <dbReference type="SAM" id="MobiDB-lite"/>
    </source>
</evidence>
<evidence type="ECO:0000259" key="5">
    <source>
        <dbReference type="PROSITE" id="PS50836"/>
    </source>
</evidence>
<feature type="region of interest" description="Disordered" evidence="3">
    <location>
        <begin position="38"/>
        <end position="79"/>
    </location>
</feature>
<dbReference type="RefSeq" id="XP_009038424.1">
    <property type="nucleotide sequence ID" value="XM_009040176.1"/>
</dbReference>
<evidence type="ECO:0000256" key="2">
    <source>
        <dbReference type="PROSITE-ProRule" id="PRU00035"/>
    </source>
</evidence>
<dbReference type="Pfam" id="PF01429">
    <property type="entry name" value="MBD"/>
    <property type="match status" value="1"/>
</dbReference>
<keyword evidence="1 2" id="KW-0103">Bromodomain</keyword>
<evidence type="ECO:0000256" key="1">
    <source>
        <dbReference type="ARBA" id="ARBA00023117"/>
    </source>
</evidence>
<dbReference type="PROSITE" id="PS50982">
    <property type="entry name" value="MBD"/>
    <property type="match status" value="1"/>
</dbReference>
<dbReference type="PANTHER" id="PTHR12460">
    <property type="entry name" value="CYCLIN-DEPENDENT KINASE INHIBITOR-RELATED PROTEIN"/>
    <property type="match status" value="1"/>
</dbReference>
<name>F0YDQ3_AURAN</name>
<dbReference type="PANTHER" id="PTHR12460:SF0">
    <property type="entry name" value="CID DOMAIN-CONTAINING PROTEIN-RELATED"/>
    <property type="match status" value="1"/>
</dbReference>
<proteinExistence type="predicted"/>
<accession>F0YDQ3</accession>
<feature type="domain" description="MBD" evidence="6">
    <location>
        <begin position="988"/>
        <end position="1063"/>
    </location>
</feature>
<feature type="compositionally biased region" description="Low complexity" evidence="3">
    <location>
        <begin position="1666"/>
        <end position="1681"/>
    </location>
</feature>
<sequence length="1993" mass="214699">MGLVHEHTKDLKMAPDKSKSYADPYLYMKTVTLWDPTKWNPSTKAAAPPKPPGDARACVDDTPSLNGAKQGSKRKRNSQLQRLISRPFSTRAKHHYRRSPVFLQRAGDRVLTFPNDRCVKCHASFGDSCLSAQVSCPTAPGLPIVERLWARSKNCEGAPTRVATVAPGDYVCPGASWWDPEHLDLDRFVPKMLRDFPHVFGKEGEEAHAKAAVDAYRSMLRLVQLQPELPVVPSKQVDAAWHSHILDTEAYARDTLRLFGTYLHHAPSFGGAEEQRELVAQRDAMFRRLEEATGRDPRKDRAWTAGGGLAEWPDFADQKSPDCCSAMCVKADCAGCVGCNAIDCGFLGDANGNSPGARIQQLSPSQLAGYVPASAELLGAYDANAPASYKCASAPHASMELQWTIVGDEIYFKHDFKKEAWYGVGLANTSTHDMGDGVDYMVTMVKGGNYTDYVRDMYKWDAGNGWPCWDVLWECSPGNGTQGTPDFKDVQVDRENGYASSSWNRKLATGDGKDWVIADEFTRVLYAFGVEDDFTYHAQNFGECVLNFFSGAESASTLDGAVALERTHPPPARPAAMSEDFRTAGSPLCGAALIRTILHADGTIASSSNATVVGWLDASESEFFNDRDEPAALFRIRYLDGELAGDEEDLEEHEVRSSIPLAARVGALADPSGGPAGVAAVAAKRAARKPPPPKKPAKKPAKKKMRAAAPPPPKPKRPAPPADHAALVTVPRRAAAQAAMNRGFCEAAPGSTKSRDDGARVALARRALSELCVETGASRAKARDIAKKCRELAGRLSRGDVLGLDADGDDDDYDEDLEDVNLSAALVEAALKQLVDDGEVYESGSGYAPRLAGDDGGAWQSDASGDEKPAAFVPKKPPGYDAAVASDAKHARPYAPWRPPRRGVRCLPPDKSPEKKPKQAGDEDADSQADLESQAVSEEDAEKAAMIADACFTAASAALDDLRGDLKQPRSAFALFKHDHTKDAVAATMDGHSLNDDPAPGWYRELVPRRSGDKVDAYYYPPDGTQLRSRPDVRRYFEGNPDAVKVGDVVLDTSQFQFAYSKCPAEELRKCKPLNRGAITAELHRRWEALEASERDGYATKAVEEKARLDEERKRAAKTVRDRAVEAAEQLGASRRDARLAAARAARSLFVDLDWSTLVSGDSPVKRPKIEAPADGDDGAAPVMTPKSPGARSIIEQLENEAPPLNLGATGAARPRRAATQGVRKSYKEKPSTAADVVAWALETGEDSGANQEGEQRALGVDWPELCSAVAINERAKKLDAKCTAFKDAPYRATRDGLASLLRSGKARRAWADLSADVAAADFEDPEIPAVARHGRAEAGLRALVLAKLSPPDLRAPLDGPPAAGWRDDHDWVGRPVVHDAAVGRVVAYGGADGRWRCDFDDDGGRETNAGRFLSARECFKGVAAAAPCVAFPELDRDRLIHELVMIYWPMDKLFYEGAIVAAKQRDRLFDEAPPAGAHSLASEHLVLYDDGSSEWLDLSTERVRYVEASKAAREAGDAIQQLVAEDYFQWFISPVDSEALGLVDYHEVVKQPMDLGTVDDRIARGFYDDASDDDEGLTPRQRDAAVAKRLRRRAAADIRLTFTNAVLFGAGQESEIPNFKASYLGRFPLVLFNADPKNPCASAAKKLLALFEKSALARSARDPDAAPAPAPAAAAAAKGPAPKRPRDDDDDYDDDSDGDWAPGGKARKKRGADLPAFSAGGKHPVENALRFEQLLSSISRQAHTADEYRLRSEPKVKPVEPEVKPEPMDVDAPPAAAPPAADVAANGFAAAPPAAPAPAVAPAPPPAAPAPVAAPVVAPAPVVAGTASPPPLPAPAAPAATPPAAAAASPPPTSADGLTPLSPPPEVDDRRLYWGRAAVETDYYEREHFAHVADKPYLGRVANGVWEIRPSLAKVALGHVLGTLVHSGHVVELADGGFVAANLYRRGVAFERKRAGGAKDALPDVELELSEYEIQRRERMARNEAMLKSLGF</sequence>
<dbReference type="GeneID" id="20225258"/>
<dbReference type="InterPro" id="IPR036427">
    <property type="entry name" value="Bromodomain-like_sf"/>
</dbReference>
<dbReference type="EMBL" id="GL833133">
    <property type="protein sequence ID" value="EGB06672.1"/>
    <property type="molecule type" value="Genomic_DNA"/>
</dbReference>
<dbReference type="KEGG" id="aaf:AURANDRAFT_65286"/>
<feature type="region of interest" description="Disordered" evidence="3">
    <location>
        <begin position="1205"/>
        <end position="1228"/>
    </location>
</feature>
<dbReference type="Pfam" id="PF00439">
    <property type="entry name" value="Bromodomain"/>
    <property type="match status" value="1"/>
</dbReference>
<evidence type="ECO:0000259" key="6">
    <source>
        <dbReference type="PROSITE" id="PS50982"/>
    </source>
</evidence>
<protein>
    <recommendedName>
        <fullName evidence="9">MBD domain-containing protein</fullName>
    </recommendedName>
</protein>
<feature type="region of interest" description="Disordered" evidence="3">
    <location>
        <begin position="1661"/>
        <end position="1723"/>
    </location>
</feature>
<evidence type="ECO:0000313" key="7">
    <source>
        <dbReference type="EMBL" id="EGB06672.1"/>
    </source>
</evidence>
<dbReference type="CDD" id="cd09631">
    <property type="entry name" value="DOMON_DOH"/>
    <property type="match status" value="1"/>
</dbReference>
<feature type="region of interest" description="Disordered" evidence="3">
    <location>
        <begin position="1833"/>
        <end position="1870"/>
    </location>
</feature>
<evidence type="ECO:0000313" key="8">
    <source>
        <dbReference type="Proteomes" id="UP000002729"/>
    </source>
</evidence>
<feature type="compositionally biased region" description="Acidic residues" evidence="3">
    <location>
        <begin position="1689"/>
        <end position="1699"/>
    </location>
</feature>
<dbReference type="Gene3D" id="1.20.920.10">
    <property type="entry name" value="Bromodomain-like"/>
    <property type="match status" value="1"/>
</dbReference>
<dbReference type="GO" id="GO:0031124">
    <property type="term" value="P:mRNA 3'-end processing"/>
    <property type="evidence" value="ECO:0007669"/>
    <property type="project" value="TreeGrafter"/>
</dbReference>
<feature type="compositionally biased region" description="Pro residues" evidence="3">
    <location>
        <begin position="709"/>
        <end position="721"/>
    </location>
</feature>
<organism evidence="8">
    <name type="scientific">Aureococcus anophagefferens</name>
    <name type="common">Harmful bloom alga</name>
    <dbReference type="NCBI Taxonomy" id="44056"/>
    <lineage>
        <taxon>Eukaryota</taxon>
        <taxon>Sar</taxon>
        <taxon>Stramenopiles</taxon>
        <taxon>Ochrophyta</taxon>
        <taxon>Pelagophyceae</taxon>
        <taxon>Pelagomonadales</taxon>
        <taxon>Pelagomonadaceae</taxon>
        <taxon>Aureococcus</taxon>
    </lineage>
</organism>
<dbReference type="InterPro" id="IPR016177">
    <property type="entry name" value="DNA-bd_dom_sf"/>
</dbReference>
<dbReference type="CDD" id="cd20404">
    <property type="entry name" value="Tudor_Agenet_AtEML-like"/>
    <property type="match status" value="1"/>
</dbReference>
<feature type="region of interest" description="Disordered" evidence="3">
    <location>
        <begin position="846"/>
        <end position="938"/>
    </location>
</feature>
<keyword evidence="8" id="KW-1185">Reference proteome</keyword>
<dbReference type="GO" id="GO:0003677">
    <property type="term" value="F:DNA binding"/>
    <property type="evidence" value="ECO:0007669"/>
    <property type="project" value="InterPro"/>
</dbReference>
<dbReference type="SMART" id="SM00391">
    <property type="entry name" value="MBD"/>
    <property type="match status" value="1"/>
</dbReference>
<dbReference type="SUPFAM" id="SSF54171">
    <property type="entry name" value="DNA-binding domain"/>
    <property type="match status" value="1"/>
</dbReference>
<feature type="domain" description="DOMON" evidence="5">
    <location>
        <begin position="397"/>
        <end position="529"/>
    </location>
</feature>
<dbReference type="Pfam" id="PF03351">
    <property type="entry name" value="DOMON"/>
    <property type="match status" value="1"/>
</dbReference>
<feature type="compositionally biased region" description="Basic and acidic residues" evidence="3">
    <location>
        <begin position="1746"/>
        <end position="1768"/>
    </location>
</feature>
<dbReference type="InterPro" id="IPR001739">
    <property type="entry name" value="Methyl_CpG_DNA-bd"/>
</dbReference>
<feature type="compositionally biased region" description="Low complexity" evidence="3">
    <location>
        <begin position="1838"/>
        <end position="1849"/>
    </location>
</feature>
<evidence type="ECO:0000259" key="4">
    <source>
        <dbReference type="PROSITE" id="PS50014"/>
    </source>
</evidence>
<dbReference type="OrthoDB" id="21449at2759"/>
<dbReference type="eggNOG" id="KOG1474">
    <property type="taxonomic scope" value="Eukaryota"/>
</dbReference>
<dbReference type="SUPFAM" id="SSF47370">
    <property type="entry name" value="Bromodomain"/>
    <property type="match status" value="1"/>
</dbReference>
<feature type="compositionally biased region" description="Basic residues" evidence="3">
    <location>
        <begin position="685"/>
        <end position="706"/>
    </location>
</feature>